<feature type="region of interest" description="Disordered" evidence="6">
    <location>
        <begin position="272"/>
        <end position="296"/>
    </location>
</feature>
<dbReference type="EMBL" id="JBHLZU010000036">
    <property type="protein sequence ID" value="MFB9909547.1"/>
    <property type="molecule type" value="Genomic_DNA"/>
</dbReference>
<evidence type="ECO:0000256" key="5">
    <source>
        <dbReference type="PROSITE-ProRule" id="PRU01091"/>
    </source>
</evidence>
<dbReference type="InterPro" id="IPR016032">
    <property type="entry name" value="Sig_transdc_resp-reg_C-effctor"/>
</dbReference>
<dbReference type="SMART" id="SM00862">
    <property type="entry name" value="Trans_reg_C"/>
    <property type="match status" value="1"/>
</dbReference>
<proteinExistence type="inferred from homology"/>
<dbReference type="InterPro" id="IPR011990">
    <property type="entry name" value="TPR-like_helical_dom_sf"/>
</dbReference>
<evidence type="ECO:0000256" key="1">
    <source>
        <dbReference type="ARBA" id="ARBA00005820"/>
    </source>
</evidence>
<feature type="DNA-binding region" description="OmpR/PhoB-type" evidence="5">
    <location>
        <begin position="1"/>
        <end position="94"/>
    </location>
</feature>
<comment type="similarity">
    <text evidence="1">Belongs to the AfsR/DnrI/RedD regulatory family.</text>
</comment>
<dbReference type="PANTHER" id="PTHR35807">
    <property type="entry name" value="TRANSCRIPTIONAL REGULATOR REDD-RELATED"/>
    <property type="match status" value="1"/>
</dbReference>
<dbReference type="RefSeq" id="WP_377862454.1">
    <property type="nucleotide sequence ID" value="NZ_JBHLZU010000036.1"/>
</dbReference>
<dbReference type="SMART" id="SM01043">
    <property type="entry name" value="BTAD"/>
    <property type="match status" value="1"/>
</dbReference>
<keyword evidence="9" id="KW-1185">Reference proteome</keyword>
<keyword evidence="3 5" id="KW-0238">DNA-binding</keyword>
<keyword evidence="4" id="KW-0804">Transcription</keyword>
<name>A0ABV6A8N8_9PSEU</name>
<dbReference type="SUPFAM" id="SSF48452">
    <property type="entry name" value="TPR-like"/>
    <property type="match status" value="1"/>
</dbReference>
<dbReference type="PANTHER" id="PTHR35807:SF1">
    <property type="entry name" value="TRANSCRIPTIONAL REGULATOR REDD"/>
    <property type="match status" value="1"/>
</dbReference>
<keyword evidence="2" id="KW-0805">Transcription regulation</keyword>
<dbReference type="InterPro" id="IPR001867">
    <property type="entry name" value="OmpR/PhoB-type_DNA-bd"/>
</dbReference>
<comment type="caution">
    <text evidence="8">The sequence shown here is derived from an EMBL/GenBank/DDBJ whole genome shotgun (WGS) entry which is preliminary data.</text>
</comment>
<dbReference type="InterPro" id="IPR051677">
    <property type="entry name" value="AfsR-DnrI-RedD_regulator"/>
</dbReference>
<dbReference type="InterPro" id="IPR005158">
    <property type="entry name" value="BTAD"/>
</dbReference>
<evidence type="ECO:0000256" key="3">
    <source>
        <dbReference type="ARBA" id="ARBA00023125"/>
    </source>
</evidence>
<gene>
    <name evidence="8" type="ORF">ACFFQA_36910</name>
</gene>
<evidence type="ECO:0000256" key="2">
    <source>
        <dbReference type="ARBA" id="ARBA00023015"/>
    </source>
</evidence>
<dbReference type="Gene3D" id="1.25.40.10">
    <property type="entry name" value="Tetratricopeptide repeat domain"/>
    <property type="match status" value="1"/>
</dbReference>
<protein>
    <submittedName>
        <fullName evidence="8">BTAD domain-containing putative transcriptional regulator</fullName>
    </submittedName>
</protein>
<evidence type="ECO:0000259" key="7">
    <source>
        <dbReference type="PROSITE" id="PS51755"/>
    </source>
</evidence>
<evidence type="ECO:0000256" key="4">
    <source>
        <dbReference type="ARBA" id="ARBA00023163"/>
    </source>
</evidence>
<dbReference type="Gene3D" id="1.10.10.10">
    <property type="entry name" value="Winged helix-like DNA-binding domain superfamily/Winged helix DNA-binding domain"/>
    <property type="match status" value="1"/>
</dbReference>
<evidence type="ECO:0000313" key="9">
    <source>
        <dbReference type="Proteomes" id="UP001589693"/>
    </source>
</evidence>
<sequence>MFRALGTLQLETDSGETIRIPARKPRTLLSALVLHANEWTPVDQLVETVWPGHRPPSARGNLKTYVHHLRRILPKLGAGGARLSSRPGEYRLSVGRGELDTWVFEDRVAEGRRALAASGPEQAVEPLEAALRLWRGRPFDELGTPAAAAYVARLEELRWSAREDVVEARMALGQHRECVEGLRELITEQPLREQLWCQLLRALHRCGRRADALAAYRDVRELLVGELGIEPGAELQRTHQEILVPTQRQAWPSTSIGALSRATATHIPEATTESAQDRAVSHGDAAPQQGNAQFCS</sequence>
<accession>A0ABV6A8N8</accession>
<evidence type="ECO:0000313" key="8">
    <source>
        <dbReference type="EMBL" id="MFB9909547.1"/>
    </source>
</evidence>
<evidence type="ECO:0000256" key="6">
    <source>
        <dbReference type="SAM" id="MobiDB-lite"/>
    </source>
</evidence>
<dbReference type="Pfam" id="PF00486">
    <property type="entry name" value="Trans_reg_C"/>
    <property type="match status" value="1"/>
</dbReference>
<dbReference type="InterPro" id="IPR036388">
    <property type="entry name" value="WH-like_DNA-bd_sf"/>
</dbReference>
<reference evidence="8 9" key="1">
    <citation type="submission" date="2024-09" db="EMBL/GenBank/DDBJ databases">
        <authorList>
            <person name="Sun Q."/>
            <person name="Mori K."/>
        </authorList>
    </citation>
    <scope>NUCLEOTIDE SEQUENCE [LARGE SCALE GENOMIC DNA]</scope>
    <source>
        <strain evidence="8 9">TBRC 7907</strain>
    </source>
</reference>
<organism evidence="8 9">
    <name type="scientific">Allokutzneria oryzae</name>
    <dbReference type="NCBI Taxonomy" id="1378989"/>
    <lineage>
        <taxon>Bacteria</taxon>
        <taxon>Bacillati</taxon>
        <taxon>Actinomycetota</taxon>
        <taxon>Actinomycetes</taxon>
        <taxon>Pseudonocardiales</taxon>
        <taxon>Pseudonocardiaceae</taxon>
        <taxon>Allokutzneria</taxon>
    </lineage>
</organism>
<dbReference type="CDD" id="cd15831">
    <property type="entry name" value="BTAD"/>
    <property type="match status" value="1"/>
</dbReference>
<dbReference type="SUPFAM" id="SSF46894">
    <property type="entry name" value="C-terminal effector domain of the bipartite response regulators"/>
    <property type="match status" value="1"/>
</dbReference>
<feature type="domain" description="OmpR/PhoB-type" evidence="7">
    <location>
        <begin position="1"/>
        <end position="94"/>
    </location>
</feature>
<dbReference type="PROSITE" id="PS51755">
    <property type="entry name" value="OMPR_PHOB"/>
    <property type="match status" value="1"/>
</dbReference>
<dbReference type="Pfam" id="PF03704">
    <property type="entry name" value="BTAD"/>
    <property type="match status" value="1"/>
</dbReference>
<dbReference type="Proteomes" id="UP001589693">
    <property type="component" value="Unassembled WGS sequence"/>
</dbReference>